<dbReference type="PROSITE" id="PS50109">
    <property type="entry name" value="HIS_KIN"/>
    <property type="match status" value="1"/>
</dbReference>
<evidence type="ECO:0000256" key="6">
    <source>
        <dbReference type="ARBA" id="ARBA00022777"/>
    </source>
</evidence>
<keyword evidence="9" id="KW-0812">Transmembrane</keyword>
<evidence type="ECO:0000313" key="11">
    <source>
        <dbReference type="EMBL" id="QJD83406.1"/>
    </source>
</evidence>
<dbReference type="InterPro" id="IPR005467">
    <property type="entry name" value="His_kinase_dom"/>
</dbReference>
<evidence type="ECO:0000256" key="8">
    <source>
        <dbReference type="ARBA" id="ARBA00023012"/>
    </source>
</evidence>
<feature type="transmembrane region" description="Helical" evidence="9">
    <location>
        <begin position="88"/>
        <end position="107"/>
    </location>
</feature>
<keyword evidence="12" id="KW-1185">Reference proteome</keyword>
<dbReference type="Proteomes" id="UP000502248">
    <property type="component" value="Chromosome"/>
</dbReference>
<dbReference type="Pfam" id="PF02518">
    <property type="entry name" value="HATPase_c"/>
    <property type="match status" value="1"/>
</dbReference>
<reference evidence="11 12" key="1">
    <citation type="submission" date="2020-04" db="EMBL/GenBank/DDBJ databases">
        <title>Genome sequencing of novel species.</title>
        <authorList>
            <person name="Heo J."/>
            <person name="Kim S.-J."/>
            <person name="Kim J.-S."/>
            <person name="Hong S.-B."/>
            <person name="Kwon S.-W."/>
        </authorList>
    </citation>
    <scope>NUCLEOTIDE SEQUENCE [LARGE SCALE GENOMIC DNA]</scope>
    <source>
        <strain evidence="11 12">MFER-1</strain>
    </source>
</reference>
<evidence type="ECO:0000256" key="3">
    <source>
        <dbReference type="ARBA" id="ARBA00022553"/>
    </source>
</evidence>
<evidence type="ECO:0000256" key="1">
    <source>
        <dbReference type="ARBA" id="ARBA00000085"/>
    </source>
</evidence>
<dbReference type="InterPro" id="IPR003594">
    <property type="entry name" value="HATPase_dom"/>
</dbReference>
<keyword evidence="4" id="KW-0808">Transferase</keyword>
<dbReference type="EC" id="2.7.13.3" evidence="2"/>
<dbReference type="InterPro" id="IPR036890">
    <property type="entry name" value="HATPase_C_sf"/>
</dbReference>
<evidence type="ECO:0000256" key="7">
    <source>
        <dbReference type="ARBA" id="ARBA00022840"/>
    </source>
</evidence>
<dbReference type="InterPro" id="IPR004358">
    <property type="entry name" value="Sig_transdc_His_kin-like_C"/>
</dbReference>
<dbReference type="GO" id="GO:0005524">
    <property type="term" value="F:ATP binding"/>
    <property type="evidence" value="ECO:0007669"/>
    <property type="project" value="UniProtKB-KW"/>
</dbReference>
<dbReference type="RefSeq" id="WP_169279701.1">
    <property type="nucleotide sequence ID" value="NZ_CP051680.1"/>
</dbReference>
<dbReference type="AlphaFoldDB" id="A0A7Z2ZKP5"/>
<dbReference type="SUPFAM" id="SSF55874">
    <property type="entry name" value="ATPase domain of HSP90 chaperone/DNA topoisomerase II/histidine kinase"/>
    <property type="match status" value="1"/>
</dbReference>
<keyword evidence="9" id="KW-1133">Transmembrane helix</keyword>
<dbReference type="Gene3D" id="3.30.565.10">
    <property type="entry name" value="Histidine kinase-like ATPase, C-terminal domain"/>
    <property type="match status" value="1"/>
</dbReference>
<evidence type="ECO:0000256" key="4">
    <source>
        <dbReference type="ARBA" id="ARBA00022679"/>
    </source>
</evidence>
<name>A0A7Z2ZKP5_9BACL</name>
<feature type="domain" description="Histidine kinase" evidence="10">
    <location>
        <begin position="228"/>
        <end position="436"/>
    </location>
</feature>
<keyword evidence="8" id="KW-0902">Two-component regulatory system</keyword>
<sequence length="436" mass="48402">MLYYFAALLAAALILIISNPQSEINRWAAIFLSFASIGGLSEEVRGAGYEGWANAIQFLNLTATPYAVLIFCIVYSGMPDKRNRLAQAWLKWVLLLPIALTAAMTPFEPAMKIDYGWLLVWAGPYYVAGCVLLVLSLARESNRSKRRNRLVTTLIVVPTLLAALAFIYVAGAFYPEFEFFEYVSYFLIYSFLLALLCVFVYGVLGVRLRIERDPLDDAMKVVSTGTRLLNHTLKNEIGKIAISAENLKRTTPPEDELSGQHLRIISESSDHMLAMVERIHSRTKDIVLTPKLSRLDRLAEQCVESCRPLLVEKEIAIEMAFEANPTLLCDPIHIKEAIGNLLSNAAEATQPGGIVRVTVRESAKGASLTVEDTGNGIDQEALTRVFEPFYSTKNNSRNFGLGLSYVYNVMRKSGGSVDVSSRVDVGTRFTLHFPKG</sequence>
<accession>A0A7Z2ZKP5</accession>
<gene>
    <name evidence="11" type="ORF">HH215_09595</name>
</gene>
<feature type="transmembrane region" description="Helical" evidence="9">
    <location>
        <begin position="182"/>
        <end position="204"/>
    </location>
</feature>
<keyword evidence="6" id="KW-0418">Kinase</keyword>
<evidence type="ECO:0000256" key="9">
    <source>
        <dbReference type="SAM" id="Phobius"/>
    </source>
</evidence>
<feature type="transmembrane region" description="Helical" evidence="9">
    <location>
        <begin position="51"/>
        <end position="76"/>
    </location>
</feature>
<dbReference type="KEGG" id="cheb:HH215_09595"/>
<dbReference type="PANTHER" id="PTHR43547">
    <property type="entry name" value="TWO-COMPONENT HISTIDINE KINASE"/>
    <property type="match status" value="1"/>
</dbReference>
<dbReference type="SMART" id="SM00387">
    <property type="entry name" value="HATPase_c"/>
    <property type="match status" value="1"/>
</dbReference>
<dbReference type="EMBL" id="CP051680">
    <property type="protein sequence ID" value="QJD83406.1"/>
    <property type="molecule type" value="Genomic_DNA"/>
</dbReference>
<proteinExistence type="predicted"/>
<keyword evidence="9" id="KW-0472">Membrane</keyword>
<organism evidence="11 12">
    <name type="scientific">Cohnella herbarum</name>
    <dbReference type="NCBI Taxonomy" id="2728023"/>
    <lineage>
        <taxon>Bacteria</taxon>
        <taxon>Bacillati</taxon>
        <taxon>Bacillota</taxon>
        <taxon>Bacilli</taxon>
        <taxon>Bacillales</taxon>
        <taxon>Paenibacillaceae</taxon>
        <taxon>Cohnella</taxon>
    </lineage>
</organism>
<dbReference type="GO" id="GO:0000155">
    <property type="term" value="F:phosphorelay sensor kinase activity"/>
    <property type="evidence" value="ECO:0007669"/>
    <property type="project" value="TreeGrafter"/>
</dbReference>
<dbReference type="PRINTS" id="PR00344">
    <property type="entry name" value="BCTRLSENSOR"/>
</dbReference>
<evidence type="ECO:0000256" key="2">
    <source>
        <dbReference type="ARBA" id="ARBA00012438"/>
    </source>
</evidence>
<evidence type="ECO:0000259" key="10">
    <source>
        <dbReference type="PROSITE" id="PS50109"/>
    </source>
</evidence>
<evidence type="ECO:0000313" key="12">
    <source>
        <dbReference type="Proteomes" id="UP000502248"/>
    </source>
</evidence>
<evidence type="ECO:0000256" key="5">
    <source>
        <dbReference type="ARBA" id="ARBA00022741"/>
    </source>
</evidence>
<comment type="catalytic activity">
    <reaction evidence="1">
        <text>ATP + protein L-histidine = ADP + protein N-phospho-L-histidine.</text>
        <dbReference type="EC" id="2.7.13.3"/>
    </reaction>
</comment>
<protein>
    <recommendedName>
        <fullName evidence="2">histidine kinase</fullName>
        <ecNumber evidence="2">2.7.13.3</ecNumber>
    </recommendedName>
</protein>
<keyword evidence="3" id="KW-0597">Phosphoprotein</keyword>
<keyword evidence="7" id="KW-0067">ATP-binding</keyword>
<keyword evidence="5" id="KW-0547">Nucleotide-binding</keyword>
<feature type="transmembrane region" description="Helical" evidence="9">
    <location>
        <begin position="150"/>
        <end position="170"/>
    </location>
</feature>
<dbReference type="PANTHER" id="PTHR43547:SF2">
    <property type="entry name" value="HYBRID SIGNAL TRANSDUCTION HISTIDINE KINASE C"/>
    <property type="match status" value="1"/>
</dbReference>
<feature type="transmembrane region" description="Helical" evidence="9">
    <location>
        <begin position="119"/>
        <end position="138"/>
    </location>
</feature>